<accession>A0A9W9W3X4</accession>
<dbReference type="AlphaFoldDB" id="A0A9W9W3X4"/>
<sequence length="123" mass="13847">MACNFTTIRYKAIAKTEKNPILSIAARDCLLIQVHFIFRSHAQDRLADIAIILYNVLHEKKNIRFGLFGDYAISVVLDEDSPRGADNISCIISTSKDNLTKVLDGKEGFVVLPQAREDHLIFL</sequence>
<name>A0A9W9W3X4_9EURO</name>
<dbReference type="Proteomes" id="UP001147747">
    <property type="component" value="Unassembled WGS sequence"/>
</dbReference>
<dbReference type="OrthoDB" id="3259529at2759"/>
<dbReference type="EMBL" id="JAPZBU010000006">
    <property type="protein sequence ID" value="KAJ5398213.1"/>
    <property type="molecule type" value="Genomic_DNA"/>
</dbReference>
<gene>
    <name evidence="1" type="ORF">N7509_006326</name>
</gene>
<reference evidence="1" key="2">
    <citation type="journal article" date="2023" name="IMA Fungus">
        <title>Comparative genomic study of the Penicillium genus elucidates a diverse pangenome and 15 lateral gene transfer events.</title>
        <authorList>
            <person name="Petersen C."/>
            <person name="Sorensen T."/>
            <person name="Nielsen M.R."/>
            <person name="Sondergaard T.E."/>
            <person name="Sorensen J.L."/>
            <person name="Fitzpatrick D.A."/>
            <person name="Frisvad J.C."/>
            <person name="Nielsen K.L."/>
        </authorList>
    </citation>
    <scope>NUCLEOTIDE SEQUENCE</scope>
    <source>
        <strain evidence="1">IBT 29677</strain>
    </source>
</reference>
<dbReference type="GeneID" id="81369943"/>
<organism evidence="1 2">
    <name type="scientific">Penicillium cosmopolitanum</name>
    <dbReference type="NCBI Taxonomy" id="1131564"/>
    <lineage>
        <taxon>Eukaryota</taxon>
        <taxon>Fungi</taxon>
        <taxon>Dikarya</taxon>
        <taxon>Ascomycota</taxon>
        <taxon>Pezizomycotina</taxon>
        <taxon>Eurotiomycetes</taxon>
        <taxon>Eurotiomycetidae</taxon>
        <taxon>Eurotiales</taxon>
        <taxon>Aspergillaceae</taxon>
        <taxon>Penicillium</taxon>
    </lineage>
</organism>
<proteinExistence type="predicted"/>
<evidence type="ECO:0000313" key="1">
    <source>
        <dbReference type="EMBL" id="KAJ5398213.1"/>
    </source>
</evidence>
<protein>
    <submittedName>
        <fullName evidence="1">Uncharacterized protein</fullName>
    </submittedName>
</protein>
<keyword evidence="2" id="KW-1185">Reference proteome</keyword>
<dbReference type="RefSeq" id="XP_056490265.1">
    <property type="nucleotide sequence ID" value="XM_056630963.1"/>
</dbReference>
<evidence type="ECO:0000313" key="2">
    <source>
        <dbReference type="Proteomes" id="UP001147747"/>
    </source>
</evidence>
<reference evidence="1" key="1">
    <citation type="submission" date="2022-12" db="EMBL/GenBank/DDBJ databases">
        <authorList>
            <person name="Petersen C."/>
        </authorList>
    </citation>
    <scope>NUCLEOTIDE SEQUENCE</scope>
    <source>
        <strain evidence="1">IBT 29677</strain>
    </source>
</reference>
<comment type="caution">
    <text evidence="1">The sequence shown here is derived from an EMBL/GenBank/DDBJ whole genome shotgun (WGS) entry which is preliminary data.</text>
</comment>